<dbReference type="EMBL" id="PVEM01000006">
    <property type="protein sequence ID" value="PTD07472.1"/>
    <property type="molecule type" value="Genomic_DNA"/>
</dbReference>
<dbReference type="Proteomes" id="UP000241587">
    <property type="component" value="Unassembled WGS sequence"/>
</dbReference>
<reference evidence="2 3" key="1">
    <citation type="submission" date="2018-02" db="EMBL/GenBank/DDBJ databases">
        <title>Fusarium culmorum secondary metabolites in fungal-bacterial-plant interactions.</title>
        <authorList>
            <person name="Schmidt R."/>
        </authorList>
    </citation>
    <scope>NUCLEOTIDE SEQUENCE [LARGE SCALE GENOMIC DNA]</scope>
    <source>
        <strain evidence="2 3">PV</strain>
    </source>
</reference>
<dbReference type="AlphaFoldDB" id="A0A2T4GV91"/>
<accession>A0A2T4GV91</accession>
<protein>
    <submittedName>
        <fullName evidence="2">Uncharacterized protein</fullName>
    </submittedName>
</protein>
<comment type="caution">
    <text evidence="2">The sequence shown here is derived from an EMBL/GenBank/DDBJ whole genome shotgun (WGS) entry which is preliminary data.</text>
</comment>
<organism evidence="2 3">
    <name type="scientific">Fusarium culmorum</name>
    <dbReference type="NCBI Taxonomy" id="5516"/>
    <lineage>
        <taxon>Eukaryota</taxon>
        <taxon>Fungi</taxon>
        <taxon>Dikarya</taxon>
        <taxon>Ascomycota</taxon>
        <taxon>Pezizomycotina</taxon>
        <taxon>Sordariomycetes</taxon>
        <taxon>Hypocreomycetidae</taxon>
        <taxon>Hypocreales</taxon>
        <taxon>Nectriaceae</taxon>
        <taxon>Fusarium</taxon>
    </lineage>
</organism>
<feature type="region of interest" description="Disordered" evidence="1">
    <location>
        <begin position="52"/>
        <end position="87"/>
    </location>
</feature>
<evidence type="ECO:0000256" key="1">
    <source>
        <dbReference type="SAM" id="MobiDB-lite"/>
    </source>
</evidence>
<gene>
    <name evidence="2" type="ORF">FCULG_00007072</name>
</gene>
<evidence type="ECO:0000313" key="3">
    <source>
        <dbReference type="Proteomes" id="UP000241587"/>
    </source>
</evidence>
<evidence type="ECO:0000313" key="2">
    <source>
        <dbReference type="EMBL" id="PTD07472.1"/>
    </source>
</evidence>
<proteinExistence type="predicted"/>
<feature type="compositionally biased region" description="Polar residues" evidence="1">
    <location>
        <begin position="57"/>
        <end position="79"/>
    </location>
</feature>
<sequence length="87" mass="9683">MASLSCLLQYYLLWVRRRSGLLSSTIPILRSGPASLSGYIIFIAEMPVHDPKGTKGLRTQDTISQPLQQPSPRPTTTITDNDERNIV</sequence>
<name>A0A2T4GV91_FUSCU</name>
<keyword evidence="3" id="KW-1185">Reference proteome</keyword>